<dbReference type="InterPro" id="IPR009057">
    <property type="entry name" value="Homeodomain-like_sf"/>
</dbReference>
<comment type="caution">
    <text evidence="4">The sequence shown here is derived from an EMBL/GenBank/DDBJ whole genome shotgun (WGS) entry which is preliminary data.</text>
</comment>
<evidence type="ECO:0000313" key="4">
    <source>
        <dbReference type="EMBL" id="RHF39141.1"/>
    </source>
</evidence>
<organism evidence="4 5">
    <name type="scientific">Collinsella intestinalis</name>
    <dbReference type="NCBI Taxonomy" id="147207"/>
    <lineage>
        <taxon>Bacteria</taxon>
        <taxon>Bacillati</taxon>
        <taxon>Actinomycetota</taxon>
        <taxon>Coriobacteriia</taxon>
        <taxon>Coriobacteriales</taxon>
        <taxon>Coriobacteriaceae</taxon>
        <taxon>Collinsella</taxon>
    </lineage>
</organism>
<dbReference type="Pfam" id="PF00440">
    <property type="entry name" value="TetR_N"/>
    <property type="match status" value="1"/>
</dbReference>
<feature type="DNA-binding region" description="H-T-H motif" evidence="2">
    <location>
        <begin position="31"/>
        <end position="50"/>
    </location>
</feature>
<dbReference type="InterPro" id="IPR039532">
    <property type="entry name" value="TetR_C_Firmicutes"/>
</dbReference>
<feature type="domain" description="HTH tetR-type" evidence="3">
    <location>
        <begin position="8"/>
        <end position="68"/>
    </location>
</feature>
<dbReference type="InterPro" id="IPR050624">
    <property type="entry name" value="HTH-type_Tx_Regulator"/>
</dbReference>
<proteinExistence type="predicted"/>
<dbReference type="InterPro" id="IPR001647">
    <property type="entry name" value="HTH_TetR"/>
</dbReference>
<sequence>MSRAADAMETSRRITDAVFELMAATDIPDIKVVDVIRQARVSKSTFYRHFSSVDDVVKRFEDEILEGMGEINEVALKARFDDAELDPTPSMIRRMEVLQANRDKIVVLNGVHGDPVFTHKATIFMHDHFRKRLSTLPCGEDTWDLYLSFAIAGHHNLIQYWLEERPDLEPVVVATALNRFLYAPFFLEQEANRLTPRPLRLDI</sequence>
<dbReference type="EMBL" id="QSLJ01000001">
    <property type="protein sequence ID" value="RHF39141.1"/>
    <property type="molecule type" value="Genomic_DNA"/>
</dbReference>
<dbReference type="Gene3D" id="1.10.357.10">
    <property type="entry name" value="Tetracycline Repressor, domain 2"/>
    <property type="match status" value="1"/>
</dbReference>
<dbReference type="InParanoid" id="A0A414NHE5"/>
<dbReference type="PANTHER" id="PTHR43479">
    <property type="entry name" value="ACREF/ENVCD OPERON REPRESSOR-RELATED"/>
    <property type="match status" value="1"/>
</dbReference>
<evidence type="ECO:0000259" key="3">
    <source>
        <dbReference type="PROSITE" id="PS50977"/>
    </source>
</evidence>
<evidence type="ECO:0000313" key="5">
    <source>
        <dbReference type="Proteomes" id="UP000283983"/>
    </source>
</evidence>
<dbReference type="RefSeq" id="WP_118103848.1">
    <property type="nucleotide sequence ID" value="NZ_CABJEU010000001.1"/>
</dbReference>
<dbReference type="PROSITE" id="PS50977">
    <property type="entry name" value="HTH_TETR_2"/>
    <property type="match status" value="1"/>
</dbReference>
<dbReference type="AlphaFoldDB" id="A0A414NHE5"/>
<accession>A0A414NHE5</accession>
<gene>
    <name evidence="4" type="ORF">DW682_05625</name>
</gene>
<keyword evidence="1 2" id="KW-0238">DNA-binding</keyword>
<dbReference type="Proteomes" id="UP000283983">
    <property type="component" value="Unassembled WGS sequence"/>
</dbReference>
<dbReference type="SUPFAM" id="SSF46689">
    <property type="entry name" value="Homeodomain-like"/>
    <property type="match status" value="1"/>
</dbReference>
<keyword evidence="5" id="KW-1185">Reference proteome</keyword>
<protein>
    <submittedName>
        <fullName evidence="4">TetR/AcrR family transcriptional regulator</fullName>
    </submittedName>
</protein>
<evidence type="ECO:0000256" key="2">
    <source>
        <dbReference type="PROSITE-ProRule" id="PRU00335"/>
    </source>
</evidence>
<reference evidence="4 5" key="1">
    <citation type="submission" date="2018-08" db="EMBL/GenBank/DDBJ databases">
        <title>A genome reference for cultivated species of the human gut microbiota.</title>
        <authorList>
            <person name="Zou Y."/>
            <person name="Xue W."/>
            <person name="Luo G."/>
        </authorList>
    </citation>
    <scope>NUCLEOTIDE SEQUENCE [LARGE SCALE GENOMIC DNA]</scope>
    <source>
        <strain evidence="4 5">AM25-33</strain>
    </source>
</reference>
<name>A0A414NHE5_9ACTN</name>
<dbReference type="GO" id="GO:0003677">
    <property type="term" value="F:DNA binding"/>
    <property type="evidence" value="ECO:0007669"/>
    <property type="project" value="UniProtKB-UniRule"/>
</dbReference>
<dbReference type="Pfam" id="PF14278">
    <property type="entry name" value="TetR_C_8"/>
    <property type="match status" value="1"/>
</dbReference>
<evidence type="ECO:0000256" key="1">
    <source>
        <dbReference type="ARBA" id="ARBA00023125"/>
    </source>
</evidence>
<dbReference type="PANTHER" id="PTHR43479:SF7">
    <property type="entry name" value="TETR-FAMILY TRANSCRIPTIONAL REGULATOR"/>
    <property type="match status" value="1"/>
</dbReference>